<evidence type="ECO:0000256" key="5">
    <source>
        <dbReference type="ARBA" id="ARBA00005520"/>
    </source>
</evidence>
<organism evidence="14 16">
    <name type="scientific">Rhodococcus opacus</name>
    <name type="common">Nocardia opaca</name>
    <dbReference type="NCBI Taxonomy" id="37919"/>
    <lineage>
        <taxon>Bacteria</taxon>
        <taxon>Bacillati</taxon>
        <taxon>Actinomycetota</taxon>
        <taxon>Actinomycetes</taxon>
        <taxon>Mycobacteriales</taxon>
        <taxon>Nocardiaceae</taxon>
        <taxon>Rhodococcus</taxon>
    </lineage>
</organism>
<dbReference type="Proteomes" id="UP001231166">
    <property type="component" value="Plasmid pRho-VOC14-L"/>
</dbReference>
<dbReference type="Pfam" id="PF00926">
    <property type="entry name" value="DHBP_synthase"/>
    <property type="match status" value="1"/>
</dbReference>
<feature type="domain" description="GTP cyclohydrolase II" evidence="12">
    <location>
        <begin position="238"/>
        <end position="397"/>
    </location>
</feature>
<dbReference type="Gene3D" id="3.90.870.10">
    <property type="entry name" value="DHBP synthase"/>
    <property type="match status" value="1"/>
</dbReference>
<feature type="site" description="Essential for catalytic activity" evidence="11">
    <location>
        <position position="154"/>
    </location>
</feature>
<dbReference type="Gene3D" id="3.40.50.10990">
    <property type="entry name" value="GTP cyclohydrolase II"/>
    <property type="match status" value="1"/>
</dbReference>
<dbReference type="Proteomes" id="UP001066327">
    <property type="component" value="Unassembled WGS sequence"/>
</dbReference>
<keyword evidence="14" id="KW-0614">Plasmid</keyword>
<evidence type="ECO:0000256" key="8">
    <source>
        <dbReference type="ARBA" id="ARBA00022842"/>
    </source>
</evidence>
<evidence type="ECO:0000256" key="10">
    <source>
        <dbReference type="ARBA" id="ARBA00023239"/>
    </source>
</evidence>
<keyword evidence="15" id="KW-1185">Reference proteome</keyword>
<dbReference type="HAMAP" id="MF_00180">
    <property type="entry name" value="RibB"/>
    <property type="match status" value="1"/>
</dbReference>
<reference evidence="14" key="2">
    <citation type="submission" date="2023-07" db="EMBL/GenBank/DDBJ databases">
        <title>Genomic analysis of Rhodococcus opacus VOC-14 with glycol ethers degradation activity.</title>
        <authorList>
            <person name="Narkevich D.A."/>
            <person name="Hlushen A.M."/>
            <person name="Akhremchuk A.E."/>
            <person name="Sikolenko M.A."/>
            <person name="Valentovich L.N."/>
        </authorList>
    </citation>
    <scope>NUCLEOTIDE SEQUENCE</scope>
    <source>
        <strain evidence="14">VOC-14</strain>
        <plasmid evidence="14">pRho-VOC14-L</plasmid>
    </source>
</reference>
<evidence type="ECO:0000256" key="1">
    <source>
        <dbReference type="ARBA" id="ARBA00000141"/>
    </source>
</evidence>
<dbReference type="GO" id="GO:0009231">
    <property type="term" value="P:riboflavin biosynthetic process"/>
    <property type="evidence" value="ECO:0007669"/>
    <property type="project" value="UniProtKB-UniRule"/>
</dbReference>
<dbReference type="EC" id="4.1.99.12" evidence="11"/>
<reference evidence="13" key="1">
    <citation type="submission" date="2022-12" db="EMBL/GenBank/DDBJ databases">
        <authorList>
            <person name="Krivoruchko A.V."/>
            <person name="Elkin A."/>
        </authorList>
    </citation>
    <scope>NUCLEOTIDE SEQUENCE</scope>
    <source>
        <strain evidence="13">IEGM 249</strain>
    </source>
</reference>
<evidence type="ECO:0000313" key="16">
    <source>
        <dbReference type="Proteomes" id="UP001231166"/>
    </source>
</evidence>
<comment type="cofactor">
    <cofactor evidence="2">
        <name>Mn(2+)</name>
        <dbReference type="ChEBI" id="CHEBI:29035"/>
    </cofactor>
</comment>
<dbReference type="Pfam" id="PF00925">
    <property type="entry name" value="GTP_cyclohydro2"/>
    <property type="match status" value="1"/>
</dbReference>
<comment type="subunit">
    <text evidence="11">Homodimer.</text>
</comment>
<comment type="pathway">
    <text evidence="4 11">Cofactor biosynthesis; riboflavin biosynthesis; 2-hydroxy-3-oxobutyl phosphate from D-ribulose 5-phosphate: step 1/1.</text>
</comment>
<protein>
    <recommendedName>
        <fullName evidence="11">3,4-dihydroxy-2-butanone 4-phosphate synthase</fullName>
        <shortName evidence="11">DHBP synthase</shortName>
        <ecNumber evidence="11">4.1.99.12</ecNumber>
    </recommendedName>
</protein>
<dbReference type="PIRSF" id="PIRSF001259">
    <property type="entry name" value="RibA"/>
    <property type="match status" value="1"/>
</dbReference>
<gene>
    <name evidence="11 14" type="primary">ribB</name>
    <name evidence="13" type="ORF">O4328_44760</name>
    <name evidence="14" type="ORF">Q5707_43180</name>
</gene>
<dbReference type="InterPro" id="IPR032677">
    <property type="entry name" value="GTP_cyclohydro_II"/>
</dbReference>
<dbReference type="PANTHER" id="PTHR21327">
    <property type="entry name" value="GTP CYCLOHYDROLASE II-RELATED"/>
    <property type="match status" value="1"/>
</dbReference>
<dbReference type="PANTHER" id="PTHR21327:SF18">
    <property type="entry name" value="3,4-DIHYDROXY-2-BUTANONE 4-PHOSPHATE SYNTHASE"/>
    <property type="match status" value="1"/>
</dbReference>
<feature type="binding site" evidence="11">
    <location>
        <position position="171"/>
    </location>
    <ligand>
        <name>Mg(2+)</name>
        <dbReference type="ChEBI" id="CHEBI:18420"/>
        <label>2</label>
    </ligand>
</feature>
<keyword evidence="8 11" id="KW-0460">Magnesium</keyword>
<name>A0AAX3YUR3_RHOOP</name>
<dbReference type="InterPro" id="IPR036144">
    <property type="entry name" value="RibA-like_sf"/>
</dbReference>
<evidence type="ECO:0000256" key="4">
    <source>
        <dbReference type="ARBA" id="ARBA00004904"/>
    </source>
</evidence>
<dbReference type="GO" id="GO:0005829">
    <property type="term" value="C:cytosol"/>
    <property type="evidence" value="ECO:0007669"/>
    <property type="project" value="TreeGrafter"/>
</dbReference>
<evidence type="ECO:0000256" key="6">
    <source>
        <dbReference type="ARBA" id="ARBA00022619"/>
    </source>
</evidence>
<dbReference type="InterPro" id="IPR017945">
    <property type="entry name" value="DHBP_synth_RibB-like_a/b_dom"/>
</dbReference>
<dbReference type="EMBL" id="CP130956">
    <property type="protein sequence ID" value="WLF52214.1"/>
    <property type="molecule type" value="Genomic_DNA"/>
</dbReference>
<dbReference type="EMBL" id="JAPWIS010000067">
    <property type="protein sequence ID" value="MCZ4590645.1"/>
    <property type="molecule type" value="Genomic_DNA"/>
</dbReference>
<comment type="similarity">
    <text evidence="11">Belongs to the DHBP synthase family.</text>
</comment>
<evidence type="ECO:0000256" key="3">
    <source>
        <dbReference type="ARBA" id="ARBA00002284"/>
    </source>
</evidence>
<dbReference type="GO" id="GO:0030145">
    <property type="term" value="F:manganese ion binding"/>
    <property type="evidence" value="ECO:0007669"/>
    <property type="project" value="UniProtKB-UniRule"/>
</dbReference>
<evidence type="ECO:0000256" key="7">
    <source>
        <dbReference type="ARBA" id="ARBA00022723"/>
    </source>
</evidence>
<dbReference type="GO" id="GO:0008686">
    <property type="term" value="F:3,4-dihydroxy-2-butanone-4-phosphate synthase activity"/>
    <property type="evidence" value="ECO:0007669"/>
    <property type="project" value="UniProtKB-UniRule"/>
</dbReference>
<feature type="binding site" evidence="11">
    <location>
        <position position="60"/>
    </location>
    <ligand>
        <name>D-ribulose 5-phosphate</name>
        <dbReference type="ChEBI" id="CHEBI:58121"/>
    </ligand>
</feature>
<accession>A0AAX3YUR3</accession>
<keyword evidence="9 11" id="KW-0464">Manganese</keyword>
<dbReference type="FunFam" id="3.90.870.10:FF:000001">
    <property type="entry name" value="Riboflavin biosynthesis protein RibBA"/>
    <property type="match status" value="1"/>
</dbReference>
<dbReference type="NCBIfam" id="TIGR00506">
    <property type="entry name" value="ribB"/>
    <property type="match status" value="1"/>
</dbReference>
<evidence type="ECO:0000313" key="15">
    <source>
        <dbReference type="Proteomes" id="UP001066327"/>
    </source>
</evidence>
<feature type="site" description="Essential for catalytic activity" evidence="11">
    <location>
        <position position="192"/>
    </location>
</feature>
<sequence>MKADIKHDVVRCGHCVVRSDRDNEGAEMIRLDEVERAIEDIAAGRPVVVVDDADRENEGDIVFAAASATTQLMAFAVRHSSGVICVPAEGDWLDKLHVPLMVADNRDSMGTAFTVSVDATAGVTTGISAADRARTARVLADPNSVVTDVRRPGHVFALRCRAGGVMTRRGHTEATVDLLKLAGLAPVGVLVELINDDGTMKRGNQLREFADLHGIAMISIDSLVRYRRRRESLVSRCVVTRLPTPHGTFNAVGFSDEIDGAEHLAIVCGDIDGRAAVPVWVHPECALGDLFGSSACSCSSSLNAALETIAMEGLGVVVYVRQGPGVHRSYGTSNREPLASEVEMLGVRTCPTKMPRSAEAAAQILRDLGVISVQSRGSVPELATVLRAEGVEVVDDVAERADLFDDIVAAPSL</sequence>
<feature type="binding site" evidence="11">
    <location>
        <begin position="168"/>
        <end position="172"/>
    </location>
    <ligand>
        <name>D-ribulose 5-phosphate</name>
        <dbReference type="ChEBI" id="CHEBI:58121"/>
    </ligand>
</feature>
<dbReference type="RefSeq" id="WP_269593174.1">
    <property type="nucleotide sequence ID" value="NZ_CP130956.1"/>
</dbReference>
<comment type="function">
    <text evidence="3 11">Catalyzes the conversion of D-ribulose 5-phosphate to formate and 3,4-dihydroxy-2-butanone 4-phosphate.</text>
</comment>
<dbReference type="GO" id="GO:0000287">
    <property type="term" value="F:magnesium ion binding"/>
    <property type="evidence" value="ECO:0007669"/>
    <property type="project" value="UniProtKB-UniRule"/>
</dbReference>
<dbReference type="InterPro" id="IPR000422">
    <property type="entry name" value="DHBP_synthase_RibB"/>
</dbReference>
<dbReference type="SUPFAM" id="SSF142695">
    <property type="entry name" value="RibA-like"/>
    <property type="match status" value="1"/>
</dbReference>
<dbReference type="SUPFAM" id="SSF55821">
    <property type="entry name" value="YrdC/RibB"/>
    <property type="match status" value="1"/>
</dbReference>
<comment type="catalytic activity">
    <reaction evidence="1 11">
        <text>D-ribulose 5-phosphate = (2S)-2-hydroxy-3-oxobutyl phosphate + formate + H(+)</text>
        <dbReference type="Rhea" id="RHEA:18457"/>
        <dbReference type="ChEBI" id="CHEBI:15378"/>
        <dbReference type="ChEBI" id="CHEBI:15740"/>
        <dbReference type="ChEBI" id="CHEBI:58121"/>
        <dbReference type="ChEBI" id="CHEBI:58830"/>
        <dbReference type="EC" id="4.1.99.12"/>
    </reaction>
</comment>
<feature type="binding site" evidence="11">
    <location>
        <begin position="55"/>
        <end position="56"/>
    </location>
    <ligand>
        <name>D-ribulose 5-phosphate</name>
        <dbReference type="ChEBI" id="CHEBI:58121"/>
    </ligand>
</feature>
<comment type="similarity">
    <text evidence="5">In the N-terminal section; belongs to the DHBP synthase family.</text>
</comment>
<feature type="binding site" evidence="11">
    <location>
        <position position="56"/>
    </location>
    <ligand>
        <name>Mg(2+)</name>
        <dbReference type="ChEBI" id="CHEBI:18420"/>
        <label>2</label>
    </ligand>
</feature>
<feature type="binding site" evidence="11">
    <location>
        <position position="56"/>
    </location>
    <ligand>
        <name>Mg(2+)</name>
        <dbReference type="ChEBI" id="CHEBI:18420"/>
        <label>1</label>
    </ligand>
</feature>
<keyword evidence="10 11" id="KW-0456">Lyase</keyword>
<evidence type="ECO:0000259" key="12">
    <source>
        <dbReference type="Pfam" id="PF00925"/>
    </source>
</evidence>
<evidence type="ECO:0000256" key="2">
    <source>
        <dbReference type="ARBA" id="ARBA00001936"/>
    </source>
</evidence>
<comment type="cofactor">
    <cofactor evidence="11">
        <name>Mg(2+)</name>
        <dbReference type="ChEBI" id="CHEBI:18420"/>
    </cofactor>
    <cofactor evidence="11">
        <name>Mn(2+)</name>
        <dbReference type="ChEBI" id="CHEBI:29035"/>
    </cofactor>
    <text evidence="11">Binds 2 divalent metal cations per subunit. Magnesium or manganese.</text>
</comment>
<evidence type="ECO:0000256" key="9">
    <source>
        <dbReference type="ARBA" id="ARBA00023211"/>
    </source>
</evidence>
<evidence type="ECO:0000256" key="11">
    <source>
        <dbReference type="HAMAP-Rule" id="MF_00180"/>
    </source>
</evidence>
<dbReference type="AlphaFoldDB" id="A0AAX3YUR3"/>
<geneLocation type="plasmid" evidence="14 16">
    <name>pRho-VOC14-L</name>
</geneLocation>
<keyword evidence="7 11" id="KW-0479">Metal-binding</keyword>
<keyword evidence="6 11" id="KW-0686">Riboflavin biosynthesis</keyword>
<evidence type="ECO:0000313" key="14">
    <source>
        <dbReference type="EMBL" id="WLF52214.1"/>
    </source>
</evidence>
<proteinExistence type="inferred from homology"/>
<evidence type="ECO:0000313" key="13">
    <source>
        <dbReference type="EMBL" id="MCZ4590645.1"/>
    </source>
</evidence>